<dbReference type="CDD" id="cd02440">
    <property type="entry name" value="AdoMet_MTases"/>
    <property type="match status" value="1"/>
</dbReference>
<dbReference type="InterPro" id="IPR050447">
    <property type="entry name" value="Erg6_SMT_methyltransf"/>
</dbReference>
<dbReference type="InterPro" id="IPR013216">
    <property type="entry name" value="Methyltransf_11"/>
</dbReference>
<dbReference type="PANTHER" id="PTHR44068:SF11">
    <property type="entry name" value="GERANYL DIPHOSPHATE 2-C-METHYLTRANSFERASE"/>
    <property type="match status" value="1"/>
</dbReference>
<dbReference type="SMART" id="SM00828">
    <property type="entry name" value="PKS_MT"/>
    <property type="match status" value="1"/>
</dbReference>
<organism evidence="5 6">
    <name type="scientific">Dactylosporangium vinaceum</name>
    <dbReference type="NCBI Taxonomy" id="53362"/>
    <lineage>
        <taxon>Bacteria</taxon>
        <taxon>Bacillati</taxon>
        <taxon>Actinomycetota</taxon>
        <taxon>Actinomycetes</taxon>
        <taxon>Micromonosporales</taxon>
        <taxon>Micromonosporaceae</taxon>
        <taxon>Dactylosporangium</taxon>
    </lineage>
</organism>
<dbReference type="InterPro" id="IPR029063">
    <property type="entry name" value="SAM-dependent_MTases_sf"/>
</dbReference>
<proteinExistence type="predicted"/>
<accession>A0ABV5M8E9</accession>
<dbReference type="SUPFAM" id="SSF53335">
    <property type="entry name" value="S-adenosyl-L-methionine-dependent methyltransferases"/>
    <property type="match status" value="1"/>
</dbReference>
<dbReference type="Gene3D" id="3.40.50.150">
    <property type="entry name" value="Vaccinia Virus protein VP39"/>
    <property type="match status" value="1"/>
</dbReference>
<evidence type="ECO:0000313" key="6">
    <source>
        <dbReference type="Proteomes" id="UP001589608"/>
    </source>
</evidence>
<reference evidence="5 6" key="1">
    <citation type="submission" date="2024-09" db="EMBL/GenBank/DDBJ databases">
        <authorList>
            <person name="Sun Q."/>
            <person name="Mori K."/>
        </authorList>
    </citation>
    <scope>NUCLEOTIDE SEQUENCE [LARGE SCALE GENOMIC DNA]</scope>
    <source>
        <strain evidence="5 6">JCM 3307</strain>
    </source>
</reference>
<evidence type="ECO:0000256" key="3">
    <source>
        <dbReference type="ARBA" id="ARBA00022691"/>
    </source>
</evidence>
<dbReference type="GO" id="GO:0008168">
    <property type="term" value="F:methyltransferase activity"/>
    <property type="evidence" value="ECO:0007669"/>
    <property type="project" value="UniProtKB-KW"/>
</dbReference>
<comment type="caution">
    <text evidence="5">The sequence shown here is derived from an EMBL/GenBank/DDBJ whole genome shotgun (WGS) entry which is preliminary data.</text>
</comment>
<dbReference type="InterPro" id="IPR020803">
    <property type="entry name" value="MeTfrase_dom"/>
</dbReference>
<evidence type="ECO:0000313" key="5">
    <source>
        <dbReference type="EMBL" id="MFB9445109.1"/>
    </source>
</evidence>
<dbReference type="Proteomes" id="UP001589608">
    <property type="component" value="Unassembled WGS sequence"/>
</dbReference>
<dbReference type="Pfam" id="PF08241">
    <property type="entry name" value="Methyltransf_11"/>
    <property type="match status" value="1"/>
</dbReference>
<keyword evidence="1 5" id="KW-0489">Methyltransferase</keyword>
<name>A0ABV5M8E9_9ACTN</name>
<dbReference type="EMBL" id="JBHMCA010000035">
    <property type="protein sequence ID" value="MFB9445109.1"/>
    <property type="molecule type" value="Genomic_DNA"/>
</dbReference>
<dbReference type="GO" id="GO:0032259">
    <property type="term" value="P:methylation"/>
    <property type="evidence" value="ECO:0007669"/>
    <property type="project" value="UniProtKB-KW"/>
</dbReference>
<dbReference type="EC" id="2.1.1.-" evidence="5"/>
<keyword evidence="6" id="KW-1185">Reference proteome</keyword>
<gene>
    <name evidence="5" type="ORF">ACFFTR_18695</name>
</gene>
<evidence type="ECO:0000259" key="4">
    <source>
        <dbReference type="SMART" id="SM00828"/>
    </source>
</evidence>
<keyword evidence="2 5" id="KW-0808">Transferase</keyword>
<keyword evidence="3" id="KW-0949">S-adenosyl-L-methionine</keyword>
<dbReference type="PANTHER" id="PTHR44068">
    <property type="entry name" value="ZGC:194242"/>
    <property type="match status" value="1"/>
</dbReference>
<protein>
    <submittedName>
        <fullName evidence="5">SAM-dependent methyltransferase</fullName>
        <ecNumber evidence="5">2.1.1.-</ecNumber>
    </submittedName>
</protein>
<feature type="domain" description="Polyketide synthase-like methyltransferase" evidence="4">
    <location>
        <begin position="57"/>
        <end position="279"/>
    </location>
</feature>
<evidence type="ECO:0000256" key="1">
    <source>
        <dbReference type="ARBA" id="ARBA00022603"/>
    </source>
</evidence>
<dbReference type="RefSeq" id="WP_223095072.1">
    <property type="nucleotide sequence ID" value="NZ_CP061913.1"/>
</dbReference>
<evidence type="ECO:0000256" key="2">
    <source>
        <dbReference type="ARBA" id="ARBA00022679"/>
    </source>
</evidence>
<sequence>MTSSTAAHAELVRKYYDQNTAAFDRLGQGGASIHRAVWAPGVRTRAESFHYVDELILAALPIDVTQPAGRPDVTDRQPTVVDLGCGLGASLMYLAGRAPIRGVGLTISPKQAEGATRLLDAAGLGDRVRCREGNYLEVPADLYATADLVFSIEAFLHSPDASGYFREAARVLRPGGRLMVCDDFLTPEAAGATGPRGRRLAEFRDGWRVGSLLTVAQVQAAAADHGLELIQQVDLTPYLELRRPRDRFIAALVAAGRPLRLSGEYWKMLAGGDALQWCLLNGLLDYRVLAFRARAN</sequence>